<keyword evidence="2 6" id="KW-0479">Metal-binding</keyword>
<evidence type="ECO:0000256" key="5">
    <source>
        <dbReference type="PROSITE-ProRule" id="PRU00325"/>
    </source>
</evidence>
<dbReference type="GO" id="GO:0005634">
    <property type="term" value="C:nucleus"/>
    <property type="evidence" value="ECO:0007669"/>
    <property type="project" value="UniProtKB-SubCell"/>
</dbReference>
<evidence type="ECO:0000256" key="6">
    <source>
        <dbReference type="RuleBase" id="RU367018"/>
    </source>
</evidence>
<evidence type="ECO:0000256" key="1">
    <source>
        <dbReference type="ARBA" id="ARBA00005889"/>
    </source>
</evidence>
<evidence type="ECO:0000256" key="4">
    <source>
        <dbReference type="ARBA" id="ARBA00022833"/>
    </source>
</evidence>
<sequence length="230" mass="25962">MSLPDLLRHADACADGLRRGSAALDAEADRSRVELTTGHRYLEERAARWFTPANFYLLREEIKMIDSFEVVEATARGHPTFGKKAYTVVFRQRRGVLFHVECSGSGDVVRCSCRKMEREGLPCRHILCVMRHTNASRIPNCCALRRMRRRGDAKSERLDEMEELGRQVFDLASEDAQEFKEIKEFLESWLEDRNAGLRGSGRAVAVVDSNAADDADSVTPATKKTKLIEG</sequence>
<evidence type="ECO:0000256" key="7">
    <source>
        <dbReference type="SAM" id="MobiDB-lite"/>
    </source>
</evidence>
<feature type="domain" description="SWIM-type" evidence="8">
    <location>
        <begin position="86"/>
        <end position="134"/>
    </location>
</feature>
<comment type="subcellular location">
    <subcellularLocation>
        <location evidence="6">Nucleus</location>
    </subcellularLocation>
</comment>
<dbReference type="OrthoDB" id="615230at2759"/>
<reference evidence="10" key="1">
    <citation type="journal article" date="2019" name="Nat. Commun.">
        <title>The genome of broomcorn millet.</title>
        <authorList>
            <person name="Zou C."/>
            <person name="Miki D."/>
            <person name="Li D."/>
            <person name="Tang Q."/>
            <person name="Xiao L."/>
            <person name="Rajput S."/>
            <person name="Deng P."/>
            <person name="Jia W."/>
            <person name="Huang R."/>
            <person name="Zhang M."/>
            <person name="Sun Y."/>
            <person name="Hu J."/>
            <person name="Fu X."/>
            <person name="Schnable P.S."/>
            <person name="Li F."/>
            <person name="Zhang H."/>
            <person name="Feng B."/>
            <person name="Zhu X."/>
            <person name="Liu R."/>
            <person name="Schnable J.C."/>
            <person name="Zhu J.-K."/>
            <person name="Zhang H."/>
        </authorList>
    </citation>
    <scope>NUCLEOTIDE SEQUENCE [LARGE SCALE GENOMIC DNA]</scope>
</reference>
<evidence type="ECO:0000313" key="9">
    <source>
        <dbReference type="EMBL" id="RLN16526.1"/>
    </source>
</evidence>
<evidence type="ECO:0000259" key="8">
    <source>
        <dbReference type="PROSITE" id="PS50966"/>
    </source>
</evidence>
<evidence type="ECO:0000313" key="10">
    <source>
        <dbReference type="Proteomes" id="UP000275267"/>
    </source>
</evidence>
<evidence type="ECO:0000256" key="3">
    <source>
        <dbReference type="ARBA" id="ARBA00022771"/>
    </source>
</evidence>
<dbReference type="Proteomes" id="UP000275267">
    <property type="component" value="Unassembled WGS sequence"/>
</dbReference>
<comment type="caution">
    <text evidence="9">The sequence shown here is derived from an EMBL/GenBank/DDBJ whole genome shotgun (WGS) entry which is preliminary data.</text>
</comment>
<dbReference type="InterPro" id="IPR007527">
    <property type="entry name" value="Znf_SWIM"/>
</dbReference>
<feature type="region of interest" description="Disordered" evidence="7">
    <location>
        <begin position="209"/>
        <end position="230"/>
    </location>
</feature>
<evidence type="ECO:0000256" key="2">
    <source>
        <dbReference type="ARBA" id="ARBA00022723"/>
    </source>
</evidence>
<keyword evidence="10" id="KW-1185">Reference proteome</keyword>
<dbReference type="PROSITE" id="PS50966">
    <property type="entry name" value="ZF_SWIM"/>
    <property type="match status" value="1"/>
</dbReference>
<dbReference type="InterPro" id="IPR031052">
    <property type="entry name" value="FHY3/FAR1"/>
</dbReference>
<dbReference type="EMBL" id="PQIB02000005">
    <property type="protein sequence ID" value="RLN16526.1"/>
    <property type="molecule type" value="Genomic_DNA"/>
</dbReference>
<dbReference type="PANTHER" id="PTHR31669:SF298">
    <property type="entry name" value="PROTEIN FAR1-RELATED SEQUENCE"/>
    <property type="match status" value="1"/>
</dbReference>
<dbReference type="Pfam" id="PF04434">
    <property type="entry name" value="SWIM"/>
    <property type="match status" value="1"/>
</dbReference>
<dbReference type="AlphaFoldDB" id="A0A3L6S996"/>
<dbReference type="SMART" id="SM00575">
    <property type="entry name" value="ZnF_PMZ"/>
    <property type="match status" value="1"/>
</dbReference>
<dbReference type="PANTHER" id="PTHR31669">
    <property type="entry name" value="PROTEIN FAR1-RELATED SEQUENCE 10-RELATED"/>
    <property type="match status" value="1"/>
</dbReference>
<dbReference type="GO" id="GO:0008270">
    <property type="term" value="F:zinc ion binding"/>
    <property type="evidence" value="ECO:0007669"/>
    <property type="project" value="UniProtKB-UniRule"/>
</dbReference>
<accession>A0A3L6S996</accession>
<keyword evidence="3 5" id="KW-0863">Zinc-finger</keyword>
<dbReference type="GO" id="GO:0006355">
    <property type="term" value="P:regulation of DNA-templated transcription"/>
    <property type="evidence" value="ECO:0007669"/>
    <property type="project" value="UniProtKB-UniRule"/>
</dbReference>
<name>A0A3L6S996_PANMI</name>
<proteinExistence type="inferred from homology"/>
<protein>
    <recommendedName>
        <fullName evidence="6">Protein FAR1-RELATED SEQUENCE</fullName>
    </recommendedName>
</protein>
<dbReference type="InterPro" id="IPR006564">
    <property type="entry name" value="Znf_PMZ"/>
</dbReference>
<dbReference type="STRING" id="4540.A0A3L6S996"/>
<keyword evidence="6" id="KW-0539">Nucleus</keyword>
<comment type="function">
    <text evidence="6">Putative transcription activator involved in regulating light control of development.</text>
</comment>
<keyword evidence="4 6" id="KW-0862">Zinc</keyword>
<comment type="similarity">
    <text evidence="1 6">Belongs to the FHY3/FAR1 family.</text>
</comment>
<organism evidence="9 10">
    <name type="scientific">Panicum miliaceum</name>
    <name type="common">Proso millet</name>
    <name type="synonym">Broomcorn millet</name>
    <dbReference type="NCBI Taxonomy" id="4540"/>
    <lineage>
        <taxon>Eukaryota</taxon>
        <taxon>Viridiplantae</taxon>
        <taxon>Streptophyta</taxon>
        <taxon>Embryophyta</taxon>
        <taxon>Tracheophyta</taxon>
        <taxon>Spermatophyta</taxon>
        <taxon>Magnoliopsida</taxon>
        <taxon>Liliopsida</taxon>
        <taxon>Poales</taxon>
        <taxon>Poaceae</taxon>
        <taxon>PACMAD clade</taxon>
        <taxon>Panicoideae</taxon>
        <taxon>Panicodae</taxon>
        <taxon>Paniceae</taxon>
        <taxon>Panicinae</taxon>
        <taxon>Panicum</taxon>
        <taxon>Panicum sect. Panicum</taxon>
    </lineage>
</organism>
<gene>
    <name evidence="9" type="ORF">C2845_PM02G08970</name>
</gene>